<protein>
    <submittedName>
        <fullName evidence="2">Uncharacterized protein</fullName>
    </submittedName>
</protein>
<dbReference type="Proteomes" id="UP000027238">
    <property type="component" value="Unassembled WGS sequence"/>
</dbReference>
<feature type="region of interest" description="Disordered" evidence="1">
    <location>
        <begin position="1"/>
        <end position="83"/>
    </location>
</feature>
<evidence type="ECO:0000313" key="2">
    <source>
        <dbReference type="EMBL" id="KDN68929.1"/>
    </source>
</evidence>
<organism evidence="2 3">
    <name type="scientific">Colletotrichum sublineola</name>
    <name type="common">Sorghum anthracnose fungus</name>
    <dbReference type="NCBI Taxonomy" id="1173701"/>
    <lineage>
        <taxon>Eukaryota</taxon>
        <taxon>Fungi</taxon>
        <taxon>Dikarya</taxon>
        <taxon>Ascomycota</taxon>
        <taxon>Pezizomycotina</taxon>
        <taxon>Sordariomycetes</taxon>
        <taxon>Hypocreomycetidae</taxon>
        <taxon>Glomerellales</taxon>
        <taxon>Glomerellaceae</taxon>
        <taxon>Colletotrichum</taxon>
        <taxon>Colletotrichum graminicola species complex</taxon>
    </lineage>
</organism>
<proteinExistence type="predicted"/>
<dbReference type="AlphaFoldDB" id="A0A066XMN6"/>
<feature type="compositionally biased region" description="Polar residues" evidence="1">
    <location>
        <begin position="11"/>
        <end position="29"/>
    </location>
</feature>
<dbReference type="HOGENOM" id="CLU_1045900_0_0_1"/>
<gene>
    <name evidence="2" type="ORF">CSUB01_11627</name>
</gene>
<sequence>MPGPTPRAPATAQQVNAHNALSLRQTTQDALLDPASTRPPTEAVSPADGYGPHSSLIKPGKAGQALDRMRQSPPARLCGESPAVGSYVSNRRQALLQTPAGSSATPTNSMRPDVFADIPCKLSEYELTIIMDPVDESFHCENTPADEPDDSETPAVEAATNCDELVNRIEQKIDMENGSSDVTIVVKYNKKLRTLYGLLVSSQAMSRASRVWKQMFTGAWAETRGDSPLVLDYTEDHARAVVIIMNIIYLRSKKFLLPSLYSSFRG</sequence>
<comment type="caution">
    <text evidence="2">The sequence shown here is derived from an EMBL/GenBank/DDBJ whole genome shotgun (WGS) entry which is preliminary data.</text>
</comment>
<evidence type="ECO:0000313" key="3">
    <source>
        <dbReference type="Proteomes" id="UP000027238"/>
    </source>
</evidence>
<dbReference type="EMBL" id="JMSE01000596">
    <property type="protein sequence ID" value="KDN68929.1"/>
    <property type="molecule type" value="Genomic_DNA"/>
</dbReference>
<name>A0A066XMN6_COLSU</name>
<dbReference type="STRING" id="1173701.A0A066XMN6"/>
<keyword evidence="3" id="KW-1185">Reference proteome</keyword>
<accession>A0A066XMN6</accession>
<dbReference type="OrthoDB" id="3526904at2759"/>
<reference evidence="3" key="1">
    <citation type="journal article" date="2014" name="Genome Announc.">
        <title>Draft genome sequence of Colletotrichum sublineola, a destructive pathogen of cultivated sorghum.</title>
        <authorList>
            <person name="Baroncelli R."/>
            <person name="Sanz-Martin J.M."/>
            <person name="Rech G.E."/>
            <person name="Sukno S.A."/>
            <person name="Thon M.R."/>
        </authorList>
    </citation>
    <scope>NUCLEOTIDE SEQUENCE [LARGE SCALE GENOMIC DNA]</scope>
    <source>
        <strain evidence="3">TX430BB</strain>
    </source>
</reference>
<evidence type="ECO:0000256" key="1">
    <source>
        <dbReference type="SAM" id="MobiDB-lite"/>
    </source>
</evidence>